<evidence type="ECO:0000313" key="5">
    <source>
        <dbReference type="EMBL" id="MCA6078982.1"/>
    </source>
</evidence>
<evidence type="ECO:0000259" key="3">
    <source>
        <dbReference type="Pfam" id="PF10079"/>
    </source>
</evidence>
<dbReference type="AlphaFoldDB" id="A0A9X1HYL9"/>
<dbReference type="InterPro" id="IPR055399">
    <property type="entry name" value="CC_BshC"/>
</dbReference>
<dbReference type="EMBL" id="JAIXNE010000008">
    <property type="protein sequence ID" value="MCA6078982.1"/>
    <property type="molecule type" value="Genomic_DNA"/>
</dbReference>
<name>A0A9X1HYL9_9BACT</name>
<dbReference type="Pfam" id="PF24850">
    <property type="entry name" value="CC_BshC"/>
    <property type="match status" value="1"/>
</dbReference>
<feature type="domain" description="Bacillithiol biosynthesis BshC N-terminal Rossmann-like" evidence="3">
    <location>
        <begin position="1"/>
        <end position="362"/>
    </location>
</feature>
<gene>
    <name evidence="2 5" type="primary">bshC</name>
    <name evidence="5" type="ORF">LDX50_29180</name>
</gene>
<protein>
    <recommendedName>
        <fullName evidence="2">Putative cysteine ligase BshC</fullName>
        <ecNumber evidence="2">6.-.-.-</ecNumber>
    </recommendedName>
</protein>
<proteinExistence type="inferred from homology"/>
<dbReference type="InterPro" id="IPR011199">
    <property type="entry name" value="Bacillithiol_biosynth_BshC"/>
</dbReference>
<feature type="domain" description="Bacillithiol biosynthesis BshC C-terminal coiled-coil" evidence="4">
    <location>
        <begin position="364"/>
        <end position="518"/>
    </location>
</feature>
<dbReference type="EC" id="6.-.-.-" evidence="2"/>
<accession>A0A9X1HYL9</accession>
<dbReference type="GO" id="GO:0016874">
    <property type="term" value="F:ligase activity"/>
    <property type="evidence" value="ECO:0007669"/>
    <property type="project" value="UniProtKB-UniRule"/>
</dbReference>
<sequence>MKHTLVDLKDTGSFSGFFLDYLAGKDQLRSFYTETPDIKNFGKQIERSSFPQARRKILVDTLTLQYEGMELEEEVRANLGLLGNGNTYTITTGHQLNIFTGPLYVIYKLVTIIRACQDLKAQYPEHNFVPVYWMASEDHDFAEINHFHFNGETYRWDTDQMGAVGRFLTSDMKPLLEKLSAVPPFFHQAYQGRKTTLAQAVRSYLNHLFGEYGLLILDADNRAQKSLLQKVMEDDILHQRIKPVVDATTDQLESLGYSTQIHPRPINFFYISENGRFRITEEGGTFTLVDGDRSFTRAEIEKEIAEFPERFSPNVVLRPLYEELILPNLAYVGGPSELVYWLQLGGLFKVYDVPFPILLPRNFALILPEHVERKREKTGLDILDLFQDTESLIADQVRKTSSRELSLEMDQDELKKIFDQIREKASSIDPTLVPHVEAQQARLQRTVENIEKKFIRAEKRHHSDLRNQITALRESLFPGGTLQERYENFLNFYQNDPSFIEMLMQTFDPFDLRFNIITYGK</sequence>
<keyword evidence="2" id="KW-0175">Coiled coil</keyword>
<keyword evidence="6" id="KW-1185">Reference proteome</keyword>
<dbReference type="Pfam" id="PF10079">
    <property type="entry name" value="Rossmann-like_BshC"/>
    <property type="match status" value="1"/>
</dbReference>
<comment type="caution">
    <text evidence="5">The sequence shown here is derived from an EMBL/GenBank/DDBJ whole genome shotgun (WGS) entry which is preliminary data.</text>
</comment>
<evidence type="ECO:0000313" key="6">
    <source>
        <dbReference type="Proteomes" id="UP001139409"/>
    </source>
</evidence>
<evidence type="ECO:0000256" key="1">
    <source>
        <dbReference type="ARBA" id="ARBA00022598"/>
    </source>
</evidence>
<dbReference type="PIRSF" id="PIRSF012535">
    <property type="entry name" value="UCP012535"/>
    <property type="match status" value="1"/>
</dbReference>
<dbReference type="RefSeq" id="WP_225699844.1">
    <property type="nucleotide sequence ID" value="NZ_JAIXNE010000008.1"/>
</dbReference>
<dbReference type="NCBIfam" id="TIGR03998">
    <property type="entry name" value="thiol_BshC"/>
    <property type="match status" value="1"/>
</dbReference>
<comment type="similarity">
    <text evidence="2">Belongs to the BshC family.</text>
</comment>
<dbReference type="HAMAP" id="MF_01867">
    <property type="entry name" value="BshC"/>
    <property type="match status" value="1"/>
</dbReference>
<evidence type="ECO:0000256" key="2">
    <source>
        <dbReference type="HAMAP-Rule" id="MF_01867"/>
    </source>
</evidence>
<dbReference type="InterPro" id="IPR055398">
    <property type="entry name" value="Rossmann-like_BshC"/>
</dbReference>
<feature type="coiled-coil region" evidence="2">
    <location>
        <begin position="433"/>
        <end position="460"/>
    </location>
</feature>
<reference evidence="5" key="1">
    <citation type="submission" date="2021-09" db="EMBL/GenBank/DDBJ databases">
        <title>Fulvivirga sp. isolated from coastal sediment.</title>
        <authorList>
            <person name="Yu H."/>
        </authorList>
    </citation>
    <scope>NUCLEOTIDE SEQUENCE</scope>
    <source>
        <strain evidence="5">1062</strain>
    </source>
</reference>
<organism evidence="5 6">
    <name type="scientific">Fulvivirga sedimenti</name>
    <dbReference type="NCBI Taxonomy" id="2879465"/>
    <lineage>
        <taxon>Bacteria</taxon>
        <taxon>Pseudomonadati</taxon>
        <taxon>Bacteroidota</taxon>
        <taxon>Cytophagia</taxon>
        <taxon>Cytophagales</taxon>
        <taxon>Fulvivirgaceae</taxon>
        <taxon>Fulvivirga</taxon>
    </lineage>
</organism>
<keyword evidence="1 2" id="KW-0436">Ligase</keyword>
<evidence type="ECO:0000259" key="4">
    <source>
        <dbReference type="Pfam" id="PF24850"/>
    </source>
</evidence>
<dbReference type="Proteomes" id="UP001139409">
    <property type="component" value="Unassembled WGS sequence"/>
</dbReference>